<keyword evidence="6" id="KW-0067">ATP-binding</keyword>
<gene>
    <name evidence="14" type="primary">msbA</name>
    <name evidence="14" type="ORF">C4K68_26215</name>
</gene>
<dbReference type="InterPro" id="IPR017871">
    <property type="entry name" value="ABC_transporter-like_CS"/>
</dbReference>
<keyword evidence="8 11" id="KW-1133">Transmembrane helix</keyword>
<evidence type="ECO:0000256" key="9">
    <source>
        <dbReference type="ARBA" id="ARBA00023055"/>
    </source>
</evidence>
<keyword evidence="9" id="KW-0445">Lipid transport</keyword>
<evidence type="ECO:0000256" key="3">
    <source>
        <dbReference type="ARBA" id="ARBA00022475"/>
    </source>
</evidence>
<keyword evidence="3" id="KW-1003">Cell membrane</keyword>
<comment type="caution">
    <text evidence="14">The sequence shown here is derived from an EMBL/GenBank/DDBJ whole genome shotgun (WGS) entry which is preliminary data.</text>
</comment>
<dbReference type="CDD" id="cd18552">
    <property type="entry name" value="ABC_6TM_MsbA_like"/>
    <property type="match status" value="1"/>
</dbReference>
<evidence type="ECO:0000256" key="7">
    <source>
        <dbReference type="ARBA" id="ARBA00022967"/>
    </source>
</evidence>
<dbReference type="AlphaFoldDB" id="A0A2S5KI52"/>
<dbReference type="SUPFAM" id="SSF90123">
    <property type="entry name" value="ABC transporter transmembrane region"/>
    <property type="match status" value="1"/>
</dbReference>
<dbReference type="EMBL" id="PRLP01000148">
    <property type="protein sequence ID" value="PPC74432.1"/>
    <property type="molecule type" value="Genomic_DNA"/>
</dbReference>
<dbReference type="Gene3D" id="1.20.1560.10">
    <property type="entry name" value="ABC transporter type 1, transmembrane domain"/>
    <property type="match status" value="1"/>
</dbReference>
<dbReference type="InterPro" id="IPR003593">
    <property type="entry name" value="AAA+_ATPase"/>
</dbReference>
<organism evidence="14 15">
    <name type="scientific">Proteobacteria bacterium 228</name>
    <dbReference type="NCBI Taxonomy" id="2083153"/>
    <lineage>
        <taxon>Bacteria</taxon>
        <taxon>Pseudomonadati</taxon>
        <taxon>Pseudomonadota</taxon>
    </lineage>
</organism>
<dbReference type="NCBIfam" id="TIGR02203">
    <property type="entry name" value="MsbA_lipidA"/>
    <property type="match status" value="1"/>
</dbReference>
<feature type="domain" description="ABC transporter" evidence="12">
    <location>
        <begin position="349"/>
        <end position="584"/>
    </location>
</feature>
<dbReference type="InterPro" id="IPR039421">
    <property type="entry name" value="Type_1_exporter"/>
</dbReference>
<dbReference type="PANTHER" id="PTHR43394:SF1">
    <property type="entry name" value="ATP-BINDING CASSETTE SUB-FAMILY B MEMBER 10, MITOCHONDRIAL"/>
    <property type="match status" value="1"/>
</dbReference>
<evidence type="ECO:0000256" key="4">
    <source>
        <dbReference type="ARBA" id="ARBA00022692"/>
    </source>
</evidence>
<dbReference type="GO" id="GO:0016887">
    <property type="term" value="F:ATP hydrolysis activity"/>
    <property type="evidence" value="ECO:0007669"/>
    <property type="project" value="InterPro"/>
</dbReference>
<dbReference type="PROSITE" id="PS00211">
    <property type="entry name" value="ABC_TRANSPORTER_1"/>
    <property type="match status" value="1"/>
</dbReference>
<dbReference type="Pfam" id="PF00005">
    <property type="entry name" value="ABC_tran"/>
    <property type="match status" value="1"/>
</dbReference>
<name>A0A2S5KI52_9PROT</name>
<evidence type="ECO:0000259" key="13">
    <source>
        <dbReference type="PROSITE" id="PS50929"/>
    </source>
</evidence>
<evidence type="ECO:0000256" key="2">
    <source>
        <dbReference type="ARBA" id="ARBA00022448"/>
    </source>
</evidence>
<feature type="transmembrane region" description="Helical" evidence="11">
    <location>
        <begin position="291"/>
        <end position="309"/>
    </location>
</feature>
<dbReference type="PROSITE" id="PS50929">
    <property type="entry name" value="ABC_TM1F"/>
    <property type="match status" value="1"/>
</dbReference>
<keyword evidence="7" id="KW-1278">Translocase</keyword>
<dbReference type="GO" id="GO:0015421">
    <property type="term" value="F:ABC-type oligopeptide transporter activity"/>
    <property type="evidence" value="ECO:0007669"/>
    <property type="project" value="TreeGrafter"/>
</dbReference>
<evidence type="ECO:0000256" key="10">
    <source>
        <dbReference type="ARBA" id="ARBA00023136"/>
    </source>
</evidence>
<evidence type="ECO:0000256" key="11">
    <source>
        <dbReference type="SAM" id="Phobius"/>
    </source>
</evidence>
<dbReference type="Proteomes" id="UP000238196">
    <property type="component" value="Unassembled WGS sequence"/>
</dbReference>
<reference evidence="14 15" key="1">
    <citation type="submission" date="2018-02" db="EMBL/GenBank/DDBJ databases">
        <title>novel marine gammaproteobacteria from coastal saline agro ecosystem.</title>
        <authorList>
            <person name="Krishnan R."/>
            <person name="Ramesh Kumar N."/>
        </authorList>
    </citation>
    <scope>NUCLEOTIDE SEQUENCE [LARGE SCALE GENOMIC DNA]</scope>
    <source>
        <strain evidence="14 15">228</strain>
    </source>
</reference>
<dbReference type="Gene3D" id="3.40.50.300">
    <property type="entry name" value="P-loop containing nucleotide triphosphate hydrolases"/>
    <property type="match status" value="1"/>
</dbReference>
<evidence type="ECO:0000256" key="1">
    <source>
        <dbReference type="ARBA" id="ARBA00004651"/>
    </source>
</evidence>
<dbReference type="GO" id="GO:0034040">
    <property type="term" value="F:ATPase-coupled lipid transmembrane transporter activity"/>
    <property type="evidence" value="ECO:0007669"/>
    <property type="project" value="InterPro"/>
</dbReference>
<feature type="transmembrane region" description="Helical" evidence="11">
    <location>
        <begin position="72"/>
        <end position="97"/>
    </location>
</feature>
<evidence type="ECO:0000256" key="6">
    <source>
        <dbReference type="ARBA" id="ARBA00022840"/>
    </source>
</evidence>
<feature type="transmembrane region" description="Helical" evidence="11">
    <location>
        <begin position="31"/>
        <end position="52"/>
    </location>
</feature>
<feature type="transmembrane region" description="Helical" evidence="11">
    <location>
        <begin position="251"/>
        <end position="279"/>
    </location>
</feature>
<dbReference type="SMART" id="SM00382">
    <property type="entry name" value="AAA"/>
    <property type="match status" value="1"/>
</dbReference>
<dbReference type="GO" id="GO:0005886">
    <property type="term" value="C:plasma membrane"/>
    <property type="evidence" value="ECO:0007669"/>
    <property type="project" value="UniProtKB-SubCell"/>
</dbReference>
<evidence type="ECO:0000256" key="5">
    <source>
        <dbReference type="ARBA" id="ARBA00022741"/>
    </source>
</evidence>
<dbReference type="InterPro" id="IPR027417">
    <property type="entry name" value="P-loop_NTPase"/>
</dbReference>
<dbReference type="InterPro" id="IPR003439">
    <property type="entry name" value="ABC_transporter-like_ATP-bd"/>
</dbReference>
<keyword evidence="4 11" id="KW-0812">Transmembrane</keyword>
<comment type="subcellular location">
    <subcellularLocation>
        <location evidence="1">Cell membrane</location>
        <topology evidence="1">Multi-pass membrane protein</topology>
    </subcellularLocation>
</comment>
<evidence type="ECO:0000313" key="14">
    <source>
        <dbReference type="EMBL" id="PPC74432.1"/>
    </source>
</evidence>
<dbReference type="GO" id="GO:0005524">
    <property type="term" value="F:ATP binding"/>
    <property type="evidence" value="ECO:0007669"/>
    <property type="project" value="UniProtKB-KW"/>
</dbReference>
<feature type="transmembrane region" description="Helical" evidence="11">
    <location>
        <begin position="163"/>
        <end position="189"/>
    </location>
</feature>
<evidence type="ECO:0000259" key="12">
    <source>
        <dbReference type="PROSITE" id="PS50893"/>
    </source>
</evidence>
<feature type="domain" description="ABC transmembrane type-1" evidence="13">
    <location>
        <begin position="36"/>
        <end position="317"/>
    </location>
</feature>
<evidence type="ECO:0000313" key="15">
    <source>
        <dbReference type="Proteomes" id="UP000238196"/>
    </source>
</evidence>
<dbReference type="InterPro" id="IPR036640">
    <property type="entry name" value="ABC1_TM_sf"/>
</dbReference>
<dbReference type="Pfam" id="PF00664">
    <property type="entry name" value="ABC_membrane"/>
    <property type="match status" value="1"/>
</dbReference>
<dbReference type="PANTHER" id="PTHR43394">
    <property type="entry name" value="ATP-DEPENDENT PERMEASE MDL1, MITOCHONDRIAL"/>
    <property type="match status" value="1"/>
</dbReference>
<proteinExistence type="predicted"/>
<sequence length="606" mass="66225">MSNSTNGATVTADSPKGWVTYRRLLAYVKPYWPAFLLSMLGFAVVAGSQAAFAKLMKHLVDELASPTPNAHWLFAGTIMGVFVVRGLGSFVGSYGIAYVSRSVVHSLRCDIFDTLMRLPSQYFHAHTTGHLLAKVTYNVDQVTGAATGALKTVVREGLTVVGLMGYLVFLNWRLALVFFTVSPLIAWGVRTASKRFRRLSRNIQNSMGDVTHTASEALQGYQVVRIFGGMEYERRRFEKASRRNQQQGMKLVATEAISTPVIQFFVALAMAMLVFMALNPAWNKSMTSGDFISFLTAAGLIVQPLRALAEINNTLQKGIAAAESIFSVVDEPIEIDKGSYQADRVRGHVQIRDLEFQYNTGGQVLKGISVDIKPGETVALVGRSGSGKSTLASLIPRFYDVAPGQILIDGVDINDYQLDNLRQHIALVNQQVVLFAGSLKENIAYAGLGERSDEQIQQAAEAAHVLEFAERMPEGMNTLIGEKGVLLSGGQRQRLAIARAVLKDAPILILDEATSALDTESERHIQAAMEAVMKGRTTLVIAHRLSTIEKADRILVMEQGQIVEQGSHAELLARNGAYAKLHQMQFNESHEQAADVSADAVPKELS</sequence>
<dbReference type="OrthoDB" id="5298313at2"/>
<accession>A0A2S5KI52</accession>
<dbReference type="InterPro" id="IPR011527">
    <property type="entry name" value="ABC1_TM_dom"/>
</dbReference>
<keyword evidence="2" id="KW-0813">Transport</keyword>
<dbReference type="FunFam" id="3.40.50.300:FF:000140">
    <property type="entry name" value="Lipid A export ATP-binding/permease protein MsbA"/>
    <property type="match status" value="1"/>
</dbReference>
<dbReference type="InterPro" id="IPR011917">
    <property type="entry name" value="ABC_transpr_lipidA"/>
</dbReference>
<dbReference type="PROSITE" id="PS50893">
    <property type="entry name" value="ABC_TRANSPORTER_2"/>
    <property type="match status" value="1"/>
</dbReference>
<evidence type="ECO:0000256" key="8">
    <source>
        <dbReference type="ARBA" id="ARBA00022989"/>
    </source>
</evidence>
<protein>
    <submittedName>
        <fullName evidence="14">Lipid A export permease/ATP-binding protein MsbA</fullName>
    </submittedName>
</protein>
<keyword evidence="5" id="KW-0547">Nucleotide-binding</keyword>
<dbReference type="SUPFAM" id="SSF52540">
    <property type="entry name" value="P-loop containing nucleoside triphosphate hydrolases"/>
    <property type="match status" value="1"/>
</dbReference>
<keyword evidence="10 11" id="KW-0472">Membrane</keyword>